<evidence type="ECO:0000313" key="8">
    <source>
        <dbReference type="Proteomes" id="UP000538666"/>
    </source>
</evidence>
<dbReference type="GO" id="GO:0030313">
    <property type="term" value="C:cell envelope"/>
    <property type="evidence" value="ECO:0007669"/>
    <property type="project" value="UniProtKB-SubCell"/>
</dbReference>
<dbReference type="InterPro" id="IPR050553">
    <property type="entry name" value="Thioredoxin_ResA/DsbE_sf"/>
</dbReference>
<dbReference type="Gene3D" id="3.40.30.10">
    <property type="entry name" value="Glutaredoxin"/>
    <property type="match status" value="1"/>
</dbReference>
<feature type="domain" description="Thioredoxin" evidence="6">
    <location>
        <begin position="234"/>
        <end position="388"/>
    </location>
</feature>
<feature type="region of interest" description="Disordered" evidence="5">
    <location>
        <begin position="1"/>
        <end position="20"/>
    </location>
</feature>
<gene>
    <name evidence="7" type="ORF">HNQ77_003016</name>
</gene>
<dbReference type="RefSeq" id="WP_184084919.1">
    <property type="nucleotide sequence ID" value="NZ_JACHEK010000005.1"/>
</dbReference>
<keyword evidence="7" id="KW-0413">Isomerase</keyword>
<comment type="caution">
    <text evidence="7">The sequence shown here is derived from an EMBL/GenBank/DDBJ whole genome shotgun (WGS) entry which is preliminary data.</text>
</comment>
<dbReference type="AlphaFoldDB" id="A0A841JV80"/>
<evidence type="ECO:0000256" key="4">
    <source>
        <dbReference type="ARBA" id="ARBA00023284"/>
    </source>
</evidence>
<dbReference type="GO" id="GO:0017004">
    <property type="term" value="P:cytochrome complex assembly"/>
    <property type="evidence" value="ECO:0007669"/>
    <property type="project" value="UniProtKB-KW"/>
</dbReference>
<dbReference type="InterPro" id="IPR000866">
    <property type="entry name" value="AhpC/TSA"/>
</dbReference>
<dbReference type="Pfam" id="PF00578">
    <property type="entry name" value="AhpC-TSA"/>
    <property type="match status" value="1"/>
</dbReference>
<name>A0A841JV80_9BACT</name>
<evidence type="ECO:0000256" key="5">
    <source>
        <dbReference type="SAM" id="MobiDB-lite"/>
    </source>
</evidence>
<dbReference type="SUPFAM" id="SSF52833">
    <property type="entry name" value="Thioredoxin-like"/>
    <property type="match status" value="1"/>
</dbReference>
<evidence type="ECO:0000313" key="7">
    <source>
        <dbReference type="EMBL" id="MBB6145060.1"/>
    </source>
</evidence>
<sequence>MKVFAQSSSSSATTDASPAGIWSGATQVNSHEVPFRLEIAGSGDQVRAAFINGKEKSAASSASYANGHLIVNFDYYANTLDATLEHGILTGTFSGRGRSIPVTAELNGKLPVADANPPHIGDLWEVAVDNGAKGEHTWKLRVRQAGPNVNAVIERIDGDTGSLYGVWRGGVFTVSHFTAAGPSFAILRPQPDGSLQVETSAHGGTMQASTARRASPVRTVALESNDDPLHHTFLKYPYEPLKFRFPDLSGKLVSSEDFADKALIVSIGGSWCPNCQDEAPFLEALYRKYHSRGLEIVEVSFEEAAQLPNPVRLRAVIQRYGITYPVLLAGTPDQLNEKIQHVENLDCWPTTFFVGRDGLVKAIHTGYAGPATGADNRELESHVTAQVEQLLAGKASSPRAKAIQVAQKQ</sequence>
<keyword evidence="3" id="KW-1015">Disulfide bond</keyword>
<feature type="compositionally biased region" description="Low complexity" evidence="5">
    <location>
        <begin position="7"/>
        <end position="17"/>
    </location>
</feature>
<dbReference type="GO" id="GO:0016491">
    <property type="term" value="F:oxidoreductase activity"/>
    <property type="evidence" value="ECO:0007669"/>
    <property type="project" value="InterPro"/>
</dbReference>
<evidence type="ECO:0000256" key="1">
    <source>
        <dbReference type="ARBA" id="ARBA00004196"/>
    </source>
</evidence>
<protein>
    <submittedName>
        <fullName evidence="7">Thiol-disulfide isomerase/thioredoxin</fullName>
    </submittedName>
</protein>
<dbReference type="EMBL" id="JACHEK010000005">
    <property type="protein sequence ID" value="MBB6145060.1"/>
    <property type="molecule type" value="Genomic_DNA"/>
</dbReference>
<keyword evidence="8" id="KW-1185">Reference proteome</keyword>
<organism evidence="7 8">
    <name type="scientific">Silvibacterium bohemicum</name>
    <dbReference type="NCBI Taxonomy" id="1577686"/>
    <lineage>
        <taxon>Bacteria</taxon>
        <taxon>Pseudomonadati</taxon>
        <taxon>Acidobacteriota</taxon>
        <taxon>Terriglobia</taxon>
        <taxon>Terriglobales</taxon>
        <taxon>Acidobacteriaceae</taxon>
        <taxon>Silvibacterium</taxon>
    </lineage>
</organism>
<evidence type="ECO:0000259" key="6">
    <source>
        <dbReference type="PROSITE" id="PS51352"/>
    </source>
</evidence>
<dbReference type="Proteomes" id="UP000538666">
    <property type="component" value="Unassembled WGS sequence"/>
</dbReference>
<dbReference type="PANTHER" id="PTHR42852:SF6">
    <property type="entry name" value="THIOL:DISULFIDE INTERCHANGE PROTEIN DSBE"/>
    <property type="match status" value="1"/>
</dbReference>
<evidence type="ECO:0000256" key="2">
    <source>
        <dbReference type="ARBA" id="ARBA00022748"/>
    </source>
</evidence>
<keyword evidence="4" id="KW-0676">Redox-active center</keyword>
<dbReference type="GO" id="GO:0016209">
    <property type="term" value="F:antioxidant activity"/>
    <property type="evidence" value="ECO:0007669"/>
    <property type="project" value="InterPro"/>
</dbReference>
<dbReference type="GO" id="GO:0016853">
    <property type="term" value="F:isomerase activity"/>
    <property type="evidence" value="ECO:0007669"/>
    <property type="project" value="UniProtKB-KW"/>
</dbReference>
<dbReference type="InterPro" id="IPR013766">
    <property type="entry name" value="Thioredoxin_domain"/>
</dbReference>
<reference evidence="7 8" key="1">
    <citation type="submission" date="2020-08" db="EMBL/GenBank/DDBJ databases">
        <title>Genomic Encyclopedia of Type Strains, Phase IV (KMG-IV): sequencing the most valuable type-strain genomes for metagenomic binning, comparative biology and taxonomic classification.</title>
        <authorList>
            <person name="Goeker M."/>
        </authorList>
    </citation>
    <scope>NUCLEOTIDE SEQUENCE [LARGE SCALE GENOMIC DNA]</scope>
    <source>
        <strain evidence="7 8">DSM 103733</strain>
    </source>
</reference>
<comment type="subcellular location">
    <subcellularLocation>
        <location evidence="1">Cell envelope</location>
    </subcellularLocation>
</comment>
<accession>A0A841JV80</accession>
<dbReference type="InterPro" id="IPR036249">
    <property type="entry name" value="Thioredoxin-like_sf"/>
</dbReference>
<keyword evidence="2" id="KW-0201">Cytochrome c-type biogenesis</keyword>
<proteinExistence type="predicted"/>
<dbReference type="CDD" id="cd02966">
    <property type="entry name" value="TlpA_like_family"/>
    <property type="match status" value="1"/>
</dbReference>
<dbReference type="PANTHER" id="PTHR42852">
    <property type="entry name" value="THIOL:DISULFIDE INTERCHANGE PROTEIN DSBE"/>
    <property type="match status" value="1"/>
</dbReference>
<dbReference type="PROSITE" id="PS51352">
    <property type="entry name" value="THIOREDOXIN_2"/>
    <property type="match status" value="1"/>
</dbReference>
<evidence type="ECO:0000256" key="3">
    <source>
        <dbReference type="ARBA" id="ARBA00023157"/>
    </source>
</evidence>